<dbReference type="Proteomes" id="UP001365542">
    <property type="component" value="Unassembled WGS sequence"/>
</dbReference>
<keyword evidence="3" id="KW-1185">Reference proteome</keyword>
<dbReference type="EMBL" id="JAVHJO010000008">
    <property type="protein sequence ID" value="KAK6537882.1"/>
    <property type="molecule type" value="Genomic_DNA"/>
</dbReference>
<gene>
    <name evidence="2" type="ORF">TWF694_010780</name>
</gene>
<evidence type="ECO:0000313" key="2">
    <source>
        <dbReference type="EMBL" id="KAK6537882.1"/>
    </source>
</evidence>
<comment type="caution">
    <text evidence="2">The sequence shown here is derived from an EMBL/GenBank/DDBJ whole genome shotgun (WGS) entry which is preliminary data.</text>
</comment>
<sequence>MLERVSAKFPCAILGCLFCTIPSLPFQPQAEHQPGCPPKTHFRGRKQGEKEKKKRKKRKKETELCNIGWERLPAVGTHFPINLKPDRRDFRRAKEHHHPVVLSN</sequence>
<dbReference type="AlphaFoldDB" id="A0AAV9X884"/>
<name>A0AAV9X884_9PEZI</name>
<organism evidence="2 3">
    <name type="scientific">Orbilia ellipsospora</name>
    <dbReference type="NCBI Taxonomy" id="2528407"/>
    <lineage>
        <taxon>Eukaryota</taxon>
        <taxon>Fungi</taxon>
        <taxon>Dikarya</taxon>
        <taxon>Ascomycota</taxon>
        <taxon>Pezizomycotina</taxon>
        <taxon>Orbiliomycetes</taxon>
        <taxon>Orbiliales</taxon>
        <taxon>Orbiliaceae</taxon>
        <taxon>Orbilia</taxon>
    </lineage>
</organism>
<protein>
    <recommendedName>
        <fullName evidence="4">Secreted protein</fullName>
    </recommendedName>
</protein>
<evidence type="ECO:0000256" key="1">
    <source>
        <dbReference type="SAM" id="MobiDB-lite"/>
    </source>
</evidence>
<evidence type="ECO:0000313" key="3">
    <source>
        <dbReference type="Proteomes" id="UP001365542"/>
    </source>
</evidence>
<accession>A0AAV9X884</accession>
<evidence type="ECO:0008006" key="4">
    <source>
        <dbReference type="Google" id="ProtNLM"/>
    </source>
</evidence>
<reference evidence="2 3" key="1">
    <citation type="submission" date="2019-10" db="EMBL/GenBank/DDBJ databases">
        <authorList>
            <person name="Palmer J.M."/>
        </authorList>
    </citation>
    <scope>NUCLEOTIDE SEQUENCE [LARGE SCALE GENOMIC DNA]</scope>
    <source>
        <strain evidence="2 3">TWF694</strain>
    </source>
</reference>
<proteinExistence type="predicted"/>
<feature type="region of interest" description="Disordered" evidence="1">
    <location>
        <begin position="29"/>
        <end position="61"/>
    </location>
</feature>